<evidence type="ECO:0000256" key="31">
    <source>
        <dbReference type="SAM" id="SignalP"/>
    </source>
</evidence>
<evidence type="ECO:0000256" key="28">
    <source>
        <dbReference type="ARBA" id="ARBA00072040"/>
    </source>
</evidence>
<keyword evidence="20 30" id="KW-1133">Transmembrane helix</keyword>
<dbReference type="SMART" id="SM00369">
    <property type="entry name" value="LRR_TYP"/>
    <property type="match status" value="11"/>
</dbReference>
<dbReference type="Pfam" id="PF13855">
    <property type="entry name" value="LRR_8"/>
    <property type="match status" value="3"/>
</dbReference>
<dbReference type="Proteomes" id="UP000008022">
    <property type="component" value="Unassembled WGS sequence"/>
</dbReference>
<dbReference type="SUPFAM" id="SSF52047">
    <property type="entry name" value="RNI-like"/>
    <property type="match status" value="1"/>
</dbReference>
<dbReference type="FunFam" id="3.80.10.10:FF:000288">
    <property type="entry name" value="LRR receptor-like serine/threonine-protein kinase EFR"/>
    <property type="match status" value="1"/>
</dbReference>
<dbReference type="PRINTS" id="PR00019">
    <property type="entry name" value="LEURICHRPT"/>
</dbReference>
<dbReference type="InterPro" id="IPR011009">
    <property type="entry name" value="Kinase-like_dom_sf"/>
</dbReference>
<keyword evidence="21 30" id="KW-0472">Membrane</keyword>
<keyword evidence="15" id="KW-0677">Repeat</keyword>
<dbReference type="Pfam" id="PF07714">
    <property type="entry name" value="PK_Tyr_Ser-Thr"/>
    <property type="match status" value="1"/>
</dbReference>
<dbReference type="PANTHER" id="PTHR27000:SF777">
    <property type="entry name" value="PROTEIN KINASE DOMAIN-CONTAINING PROTEIN"/>
    <property type="match status" value="1"/>
</dbReference>
<evidence type="ECO:0000256" key="2">
    <source>
        <dbReference type="ARBA" id="ARBA00001946"/>
    </source>
</evidence>
<dbReference type="InterPro" id="IPR008271">
    <property type="entry name" value="Ser/Thr_kinase_AS"/>
</dbReference>
<evidence type="ECO:0000256" key="16">
    <source>
        <dbReference type="ARBA" id="ARBA00022741"/>
    </source>
</evidence>
<evidence type="ECO:0000256" key="18">
    <source>
        <dbReference type="ARBA" id="ARBA00022824"/>
    </source>
</evidence>
<dbReference type="HOGENOM" id="CLU_000288_22_0_1"/>
<dbReference type="PROSITE" id="PS51450">
    <property type="entry name" value="LRR"/>
    <property type="match status" value="1"/>
</dbReference>
<evidence type="ECO:0000256" key="11">
    <source>
        <dbReference type="ARBA" id="ARBA00022614"/>
    </source>
</evidence>
<dbReference type="EnsemblPlants" id="ORUFI04G26060.1">
    <property type="protein sequence ID" value="ORUFI04G26060.1"/>
    <property type="gene ID" value="ORUFI04G26060"/>
</dbReference>
<dbReference type="InterPro" id="IPR017441">
    <property type="entry name" value="Protein_kinase_ATP_BS"/>
</dbReference>
<comment type="cofactor">
    <cofactor evidence="2">
        <name>Mg(2+)</name>
        <dbReference type="ChEBI" id="CHEBI:18420"/>
    </cofactor>
</comment>
<reference evidence="33" key="2">
    <citation type="submission" date="2015-06" db="UniProtKB">
        <authorList>
            <consortium name="EnsemblPlants"/>
        </authorList>
    </citation>
    <scope>IDENTIFICATION</scope>
</reference>
<evidence type="ECO:0000256" key="10">
    <source>
        <dbReference type="ARBA" id="ARBA00022553"/>
    </source>
</evidence>
<dbReference type="InterPro" id="IPR001245">
    <property type="entry name" value="Ser-Thr/Tyr_kinase_cat_dom"/>
</dbReference>
<feature type="signal peptide" evidence="31">
    <location>
        <begin position="1"/>
        <end position="19"/>
    </location>
</feature>
<evidence type="ECO:0000256" key="15">
    <source>
        <dbReference type="ARBA" id="ARBA00022737"/>
    </source>
</evidence>
<evidence type="ECO:0000256" key="23">
    <source>
        <dbReference type="ARBA" id="ARBA00023180"/>
    </source>
</evidence>
<dbReference type="InterPro" id="IPR000719">
    <property type="entry name" value="Prot_kinase_dom"/>
</dbReference>
<comment type="function">
    <text evidence="27">The processed protein kinase Xa21 chain released by protein cleavage after X.oryzae pv. oryzae protein Ax21 detection translocates into the nucleus where it can bind and regulate WRKY62, a transcription factor. Confers resistance to the bacterial pathogen X.oryzae pv. oryzae (Xoo).</text>
</comment>
<evidence type="ECO:0000256" key="20">
    <source>
        <dbReference type="ARBA" id="ARBA00022989"/>
    </source>
</evidence>
<dbReference type="FunFam" id="3.80.10.10:FF:000129">
    <property type="entry name" value="Leucine-rich repeat receptor-like kinase"/>
    <property type="match status" value="1"/>
</dbReference>
<dbReference type="OMA" id="RYESQAP"/>
<dbReference type="SUPFAM" id="SSF56112">
    <property type="entry name" value="Protein kinase-like (PK-like)"/>
    <property type="match status" value="1"/>
</dbReference>
<keyword evidence="23" id="KW-0325">Glycoprotein</keyword>
<evidence type="ECO:0000256" key="29">
    <source>
        <dbReference type="PROSITE-ProRule" id="PRU10141"/>
    </source>
</evidence>
<evidence type="ECO:0000256" key="4">
    <source>
        <dbReference type="ARBA" id="ARBA00004389"/>
    </source>
</evidence>
<dbReference type="Pfam" id="PF00560">
    <property type="entry name" value="LRR_1"/>
    <property type="match status" value="6"/>
</dbReference>
<dbReference type="AlphaFoldDB" id="A0A0E0PDQ0"/>
<evidence type="ECO:0000256" key="13">
    <source>
        <dbReference type="ARBA" id="ARBA00022692"/>
    </source>
</evidence>
<keyword evidence="34" id="KW-1185">Reference proteome</keyword>
<evidence type="ECO:0000256" key="5">
    <source>
        <dbReference type="ARBA" id="ARBA00004479"/>
    </source>
</evidence>
<keyword evidence="18" id="KW-0256">Endoplasmic reticulum</keyword>
<comment type="catalytic activity">
    <reaction evidence="25">
        <text>L-seryl-[protein] + ATP = O-phospho-L-seryl-[protein] + ADP + H(+)</text>
        <dbReference type="Rhea" id="RHEA:17989"/>
        <dbReference type="Rhea" id="RHEA-COMP:9863"/>
        <dbReference type="Rhea" id="RHEA-COMP:11604"/>
        <dbReference type="ChEBI" id="CHEBI:15378"/>
        <dbReference type="ChEBI" id="CHEBI:29999"/>
        <dbReference type="ChEBI" id="CHEBI:30616"/>
        <dbReference type="ChEBI" id="CHEBI:83421"/>
        <dbReference type="ChEBI" id="CHEBI:456216"/>
        <dbReference type="EC" id="2.7.11.1"/>
    </reaction>
</comment>
<evidence type="ECO:0000256" key="26">
    <source>
        <dbReference type="ARBA" id="ARBA00054320"/>
    </source>
</evidence>
<evidence type="ECO:0000256" key="9">
    <source>
        <dbReference type="ARBA" id="ARBA00022527"/>
    </source>
</evidence>
<dbReference type="PROSITE" id="PS00107">
    <property type="entry name" value="PROTEIN_KINASE_ATP"/>
    <property type="match status" value="1"/>
</dbReference>
<accession>A0A0E0PDQ0</accession>
<evidence type="ECO:0000313" key="34">
    <source>
        <dbReference type="Proteomes" id="UP000008022"/>
    </source>
</evidence>
<keyword evidence="12" id="KW-0808">Transferase</keyword>
<dbReference type="Pfam" id="PF08263">
    <property type="entry name" value="LRRNT_2"/>
    <property type="match status" value="1"/>
</dbReference>
<keyword evidence="9" id="KW-0723">Serine/threonine-protein kinase</keyword>
<evidence type="ECO:0000256" key="19">
    <source>
        <dbReference type="ARBA" id="ARBA00022840"/>
    </source>
</evidence>
<dbReference type="GO" id="GO:0004674">
    <property type="term" value="F:protein serine/threonine kinase activity"/>
    <property type="evidence" value="ECO:0007669"/>
    <property type="project" value="UniProtKB-KW"/>
</dbReference>
<evidence type="ECO:0000256" key="27">
    <source>
        <dbReference type="ARBA" id="ARBA00056628"/>
    </source>
</evidence>
<evidence type="ECO:0000256" key="30">
    <source>
        <dbReference type="SAM" id="Phobius"/>
    </source>
</evidence>
<feature type="chain" id="PRO_5002370020" description="Receptor kinase-like protein Xa21" evidence="31">
    <location>
        <begin position="20"/>
        <end position="1002"/>
    </location>
</feature>
<dbReference type="GO" id="GO:0005524">
    <property type="term" value="F:ATP binding"/>
    <property type="evidence" value="ECO:0007669"/>
    <property type="project" value="UniProtKB-UniRule"/>
</dbReference>
<proteinExistence type="inferred from homology"/>
<sequence length="1002" mass="108833">MLIPVALLLLVSEVGRIQCSTVPENTTDMVTLLHFKHSVNDPRGALISWNRSTPYCSWEGVKCSSTNLGRVASLNLAGQGLAGQITPFLGNLTSLQILNLSSNAFFGSLTHLNYPHDLAILDISKNSLQGEIPVALSNLSNLKSMDLSRNKLEGQIPLKIGLLYSLIALDLSRNRISGAIPRTFGNATHLKALVLTTNQLDGSIPEELGTLLNLTYLLLGENMLSGGIPPAIFNLSSLQVLDLHLSNLGGALSSNMGGTLPSLQELLLGGNKFEGPIPPSLGSASNLQKVDLSSNNFSGQIPTSFGNLSGLSVLNLDNNMLEARDSVSWEFLNSLRNCSFLQVLSVGNNLLEGAIPNFVGDLTAAEQIYFNGNNLSGIVPSSIGKLTGLFLLDLSNNNLTGAIEGWIGKLKKLQGLYLQDNNFLGPIPTSIANLTNLVSVNLAKNGFEGLVPPSLGSLSLLELNLSYNNLQGSIPREVFSGSTTLTRCILSYNNLEGSIPLEVGKLAQLVELHLSSNKFTGEIPDSLGRCQDLQTVKMDNNFLVGNIPSSFGNLTSLKTLNLSHNNLSSTIPVTLNDLKFLTKLDLSYNHLRGEVPRNGVFENPTAVSLEGNWGLCGGAMDLHMPPCPVSQGTREIQYRLIKILIPIFGFMSLAMLIYFMFIVKKMPRTAFSLLPSFVKQFYKASYNDLAKATKDFSQSNLIGKGSYSSVYRGKLKELKGEVAVKVFDLEISGAERSFMSECEALRGVQHRNILPIMTACSTTDNNGSPFKALIYEFMPKGNLEMWLHHSTDGKSPEHLGLTQRISIAVNISDALAYLHHDCGNSIIIHCDVKPSNILLDDDMNARLGDFGIARLYNNSRLSSTGPIHSIEYAGGGYTSTSGDVYSFGIVLLEILTGKRPTEPMFKDGLDIISFVQSNVPQQLLNVIDAHLVEECKVESAEETVTSENGVYQCMISLAQVALSCTTPSPSERMSMREISSRIHVIQTSYLEWQTKKHTPSLQ</sequence>
<dbReference type="FunFam" id="3.30.200.20:FF:000432">
    <property type="entry name" value="LRR receptor-like serine/threonine-protein kinase EFR"/>
    <property type="match status" value="1"/>
</dbReference>
<keyword evidence="14 31" id="KW-0732">Signal</keyword>
<dbReference type="Gene3D" id="3.80.10.10">
    <property type="entry name" value="Ribonuclease Inhibitor"/>
    <property type="match status" value="3"/>
</dbReference>
<dbReference type="SUPFAM" id="SSF52058">
    <property type="entry name" value="L domain-like"/>
    <property type="match status" value="1"/>
</dbReference>
<comment type="function">
    <text evidence="26">Receptor kinase that detects X.oryzae pv. oryzae protein Ax21 to promote innate immunity. Following X.oryzae pv. oryzae protein Ax21 detection, undergoes cleavage, releasing the processed protein kinase Xa21 chain.</text>
</comment>
<dbReference type="InterPro" id="IPR013210">
    <property type="entry name" value="LRR_N_plant-typ"/>
</dbReference>
<evidence type="ECO:0000256" key="14">
    <source>
        <dbReference type="ARBA" id="ARBA00022729"/>
    </source>
</evidence>
<feature type="domain" description="Protein kinase" evidence="32">
    <location>
        <begin position="696"/>
        <end position="990"/>
    </location>
</feature>
<evidence type="ECO:0000256" key="24">
    <source>
        <dbReference type="ARBA" id="ARBA00047899"/>
    </source>
</evidence>
<dbReference type="EC" id="2.7.11.1" evidence="7"/>
<protein>
    <recommendedName>
        <fullName evidence="28">Receptor kinase-like protein Xa21</fullName>
        <ecNumber evidence="7">2.7.11.1</ecNumber>
    </recommendedName>
</protein>
<evidence type="ECO:0000256" key="1">
    <source>
        <dbReference type="ARBA" id="ARBA00001936"/>
    </source>
</evidence>
<evidence type="ECO:0000256" key="12">
    <source>
        <dbReference type="ARBA" id="ARBA00022679"/>
    </source>
</evidence>
<dbReference type="FunFam" id="1.10.510.10:FF:000358">
    <property type="entry name" value="Putative leucine-rich repeat receptor-like serine/threonine-protein kinase"/>
    <property type="match status" value="1"/>
</dbReference>
<dbReference type="Gene3D" id="3.30.200.20">
    <property type="entry name" value="Phosphorylase Kinase, domain 1"/>
    <property type="match status" value="1"/>
</dbReference>
<evidence type="ECO:0000256" key="17">
    <source>
        <dbReference type="ARBA" id="ARBA00022777"/>
    </source>
</evidence>
<dbReference type="InterPro" id="IPR003591">
    <property type="entry name" value="Leu-rich_rpt_typical-subtyp"/>
</dbReference>
<dbReference type="PANTHER" id="PTHR27000">
    <property type="entry name" value="LEUCINE-RICH REPEAT RECEPTOR-LIKE PROTEIN KINASE FAMILY PROTEIN-RELATED"/>
    <property type="match status" value="1"/>
</dbReference>
<keyword evidence="22" id="KW-0675">Receptor</keyword>
<evidence type="ECO:0000256" key="8">
    <source>
        <dbReference type="ARBA" id="ARBA00022475"/>
    </source>
</evidence>
<comment type="cofactor">
    <cofactor evidence="1">
        <name>Mn(2+)</name>
        <dbReference type="ChEBI" id="CHEBI:29035"/>
    </cofactor>
</comment>
<reference evidence="34" key="1">
    <citation type="submission" date="2013-06" db="EMBL/GenBank/DDBJ databases">
        <authorList>
            <person name="Zhao Q."/>
        </authorList>
    </citation>
    <scope>NUCLEOTIDE SEQUENCE</scope>
    <source>
        <strain evidence="34">cv. W1943</strain>
    </source>
</reference>
<feature type="transmembrane region" description="Helical" evidence="30">
    <location>
        <begin position="643"/>
        <end position="663"/>
    </location>
</feature>
<dbReference type="PROSITE" id="PS50011">
    <property type="entry name" value="PROTEIN_KINASE_DOM"/>
    <property type="match status" value="1"/>
</dbReference>
<dbReference type="STRING" id="4529.A0A0E0PDQ0"/>
<keyword evidence="13 30" id="KW-0812">Transmembrane</keyword>
<organism evidence="33 34">
    <name type="scientific">Oryza rufipogon</name>
    <name type="common">Brownbeard rice</name>
    <name type="synonym">Asian wild rice</name>
    <dbReference type="NCBI Taxonomy" id="4529"/>
    <lineage>
        <taxon>Eukaryota</taxon>
        <taxon>Viridiplantae</taxon>
        <taxon>Streptophyta</taxon>
        <taxon>Embryophyta</taxon>
        <taxon>Tracheophyta</taxon>
        <taxon>Spermatophyta</taxon>
        <taxon>Magnoliopsida</taxon>
        <taxon>Liliopsida</taxon>
        <taxon>Poales</taxon>
        <taxon>Poaceae</taxon>
        <taxon>BOP clade</taxon>
        <taxon>Oryzoideae</taxon>
        <taxon>Oryzeae</taxon>
        <taxon>Oryzinae</taxon>
        <taxon>Oryza</taxon>
    </lineage>
</organism>
<evidence type="ECO:0000256" key="6">
    <source>
        <dbReference type="ARBA" id="ARBA00008684"/>
    </source>
</evidence>
<evidence type="ECO:0000256" key="22">
    <source>
        <dbReference type="ARBA" id="ARBA00023170"/>
    </source>
</evidence>
<comment type="similarity">
    <text evidence="6">Belongs to the protein kinase superfamily. Ser/Thr protein kinase family.</text>
</comment>
<dbReference type="GO" id="GO:0005789">
    <property type="term" value="C:endoplasmic reticulum membrane"/>
    <property type="evidence" value="ECO:0007669"/>
    <property type="project" value="UniProtKB-SubCell"/>
</dbReference>
<dbReference type="Gramene" id="ORUFI04G26060.1">
    <property type="protein sequence ID" value="ORUFI04G26060.1"/>
    <property type="gene ID" value="ORUFI04G26060"/>
</dbReference>
<evidence type="ECO:0000313" key="33">
    <source>
        <dbReference type="EnsemblPlants" id="ORUFI04G26060.1"/>
    </source>
</evidence>
<dbReference type="eggNOG" id="ENOG502QPYS">
    <property type="taxonomic scope" value="Eukaryota"/>
</dbReference>
<keyword evidence="8" id="KW-1003">Cell membrane</keyword>
<name>A0A0E0PDQ0_ORYRU</name>
<keyword evidence="11" id="KW-0433">Leucine-rich repeat</keyword>
<evidence type="ECO:0000256" key="25">
    <source>
        <dbReference type="ARBA" id="ARBA00048679"/>
    </source>
</evidence>
<dbReference type="FunFam" id="3.80.10.10:FF:000383">
    <property type="entry name" value="Leucine-rich repeat receptor protein kinase EMS1"/>
    <property type="match status" value="2"/>
</dbReference>
<keyword evidence="10" id="KW-0597">Phosphoprotein</keyword>
<dbReference type="PROSITE" id="PS00108">
    <property type="entry name" value="PROTEIN_KINASE_ST"/>
    <property type="match status" value="1"/>
</dbReference>
<comment type="subcellular location">
    <subcellularLocation>
        <location evidence="3">Cell membrane</location>
        <topology evidence="3">Single-pass membrane protein</topology>
    </subcellularLocation>
    <subcellularLocation>
        <location evidence="4">Endoplasmic reticulum membrane</location>
        <topology evidence="4">Single-pass membrane protein</topology>
    </subcellularLocation>
    <subcellularLocation>
        <location evidence="5">Membrane</location>
        <topology evidence="5">Single-pass type I membrane protein</topology>
    </subcellularLocation>
</comment>
<comment type="catalytic activity">
    <reaction evidence="24">
        <text>L-threonyl-[protein] + ATP = O-phospho-L-threonyl-[protein] + ADP + H(+)</text>
        <dbReference type="Rhea" id="RHEA:46608"/>
        <dbReference type="Rhea" id="RHEA-COMP:11060"/>
        <dbReference type="Rhea" id="RHEA-COMP:11605"/>
        <dbReference type="ChEBI" id="CHEBI:15378"/>
        <dbReference type="ChEBI" id="CHEBI:30013"/>
        <dbReference type="ChEBI" id="CHEBI:30616"/>
        <dbReference type="ChEBI" id="CHEBI:61977"/>
        <dbReference type="ChEBI" id="CHEBI:456216"/>
        <dbReference type="EC" id="2.7.11.1"/>
    </reaction>
</comment>
<dbReference type="SMART" id="SM00220">
    <property type="entry name" value="S_TKc"/>
    <property type="match status" value="1"/>
</dbReference>
<keyword evidence="19 29" id="KW-0067">ATP-binding</keyword>
<evidence type="ECO:0000256" key="21">
    <source>
        <dbReference type="ARBA" id="ARBA00023136"/>
    </source>
</evidence>
<dbReference type="InterPro" id="IPR001611">
    <property type="entry name" value="Leu-rich_rpt"/>
</dbReference>
<keyword evidence="16 29" id="KW-0547">Nucleotide-binding</keyword>
<evidence type="ECO:0000256" key="3">
    <source>
        <dbReference type="ARBA" id="ARBA00004162"/>
    </source>
</evidence>
<dbReference type="GO" id="GO:0005886">
    <property type="term" value="C:plasma membrane"/>
    <property type="evidence" value="ECO:0007669"/>
    <property type="project" value="UniProtKB-SubCell"/>
</dbReference>
<dbReference type="Gene3D" id="1.10.510.10">
    <property type="entry name" value="Transferase(Phosphotransferase) domain 1"/>
    <property type="match status" value="1"/>
</dbReference>
<dbReference type="InterPro" id="IPR032675">
    <property type="entry name" value="LRR_dom_sf"/>
</dbReference>
<evidence type="ECO:0000256" key="7">
    <source>
        <dbReference type="ARBA" id="ARBA00012513"/>
    </source>
</evidence>
<feature type="binding site" evidence="29">
    <location>
        <position position="725"/>
    </location>
    <ligand>
        <name>ATP</name>
        <dbReference type="ChEBI" id="CHEBI:30616"/>
    </ligand>
</feature>
<evidence type="ECO:0000259" key="32">
    <source>
        <dbReference type="PROSITE" id="PS50011"/>
    </source>
</evidence>
<keyword evidence="17" id="KW-0418">Kinase</keyword>